<protein>
    <recommendedName>
        <fullName evidence="2">histidine kinase</fullName>
        <ecNumber evidence="2">2.7.13.3</ecNumber>
    </recommendedName>
</protein>
<dbReference type="CDD" id="cd00082">
    <property type="entry name" value="HisKA"/>
    <property type="match status" value="1"/>
</dbReference>
<evidence type="ECO:0000256" key="7">
    <source>
        <dbReference type="SAM" id="Phobius"/>
    </source>
</evidence>
<evidence type="ECO:0000256" key="6">
    <source>
        <dbReference type="ARBA" id="ARBA00023012"/>
    </source>
</evidence>
<dbReference type="Pfam" id="PF00512">
    <property type="entry name" value="HisKA"/>
    <property type="match status" value="1"/>
</dbReference>
<dbReference type="EMBL" id="VUMI01000058">
    <property type="protein sequence ID" value="MSS91171.1"/>
    <property type="molecule type" value="Genomic_DNA"/>
</dbReference>
<comment type="catalytic activity">
    <reaction evidence="1">
        <text>ATP + protein L-histidine = ADP + protein N-phospho-L-histidine.</text>
        <dbReference type="EC" id="2.7.13.3"/>
    </reaction>
</comment>
<dbReference type="PRINTS" id="PR00344">
    <property type="entry name" value="BCTRLSENSOR"/>
</dbReference>
<dbReference type="PANTHER" id="PTHR43711">
    <property type="entry name" value="TWO-COMPONENT HISTIDINE KINASE"/>
    <property type="match status" value="1"/>
</dbReference>
<proteinExistence type="predicted"/>
<evidence type="ECO:0000313" key="10">
    <source>
        <dbReference type="Proteomes" id="UP000436047"/>
    </source>
</evidence>
<dbReference type="InterPro" id="IPR004358">
    <property type="entry name" value="Sig_transdc_His_kin-like_C"/>
</dbReference>
<evidence type="ECO:0000256" key="2">
    <source>
        <dbReference type="ARBA" id="ARBA00012438"/>
    </source>
</evidence>
<dbReference type="RefSeq" id="WP_321170299.1">
    <property type="nucleotide sequence ID" value="NZ_VUMI01000058.1"/>
</dbReference>
<keyword evidence="10" id="KW-1185">Reference proteome</keyword>
<dbReference type="GeneID" id="86192972"/>
<dbReference type="InterPro" id="IPR005467">
    <property type="entry name" value="His_kinase_dom"/>
</dbReference>
<dbReference type="SUPFAM" id="SSF47384">
    <property type="entry name" value="Homodimeric domain of signal transducing histidine kinase"/>
    <property type="match status" value="1"/>
</dbReference>
<evidence type="ECO:0000256" key="5">
    <source>
        <dbReference type="ARBA" id="ARBA00022777"/>
    </source>
</evidence>
<dbReference type="Proteomes" id="UP000436047">
    <property type="component" value="Unassembled WGS sequence"/>
</dbReference>
<comment type="caution">
    <text evidence="9">The sequence shown here is derived from an EMBL/GenBank/DDBJ whole genome shotgun (WGS) entry which is preliminary data.</text>
</comment>
<dbReference type="Gene3D" id="1.10.287.130">
    <property type="match status" value="1"/>
</dbReference>
<evidence type="ECO:0000313" key="9">
    <source>
        <dbReference type="EMBL" id="MSS91171.1"/>
    </source>
</evidence>
<dbReference type="GO" id="GO:0000155">
    <property type="term" value="F:phosphorelay sensor kinase activity"/>
    <property type="evidence" value="ECO:0007669"/>
    <property type="project" value="InterPro"/>
</dbReference>
<dbReference type="PANTHER" id="PTHR43711:SF1">
    <property type="entry name" value="HISTIDINE KINASE 1"/>
    <property type="match status" value="1"/>
</dbReference>
<dbReference type="Pfam" id="PF02518">
    <property type="entry name" value="HATPase_c"/>
    <property type="match status" value="1"/>
</dbReference>
<feature type="transmembrane region" description="Helical" evidence="7">
    <location>
        <begin position="12"/>
        <end position="39"/>
    </location>
</feature>
<dbReference type="SMART" id="SM00387">
    <property type="entry name" value="HATPase_c"/>
    <property type="match status" value="1"/>
</dbReference>
<reference evidence="9 10" key="1">
    <citation type="submission" date="2019-08" db="EMBL/GenBank/DDBJ databases">
        <title>In-depth cultivation of the pig gut microbiome towards novel bacterial diversity and tailored functional studies.</title>
        <authorList>
            <person name="Wylensek D."/>
            <person name="Hitch T.C.A."/>
            <person name="Clavel T."/>
        </authorList>
    </citation>
    <scope>NUCLEOTIDE SEQUENCE [LARGE SCALE GENOMIC DNA]</scope>
    <source>
        <strain evidence="9 10">WCA-389-WT-23B</strain>
    </source>
</reference>
<sequence length="454" mass="51377">MNTSNRFFRRYIFSTVRIVILFFAVNIILMVVYFVIAYFGNVATSNFPIEDFSNHVVLENGQFKGDQYAAELLNDANAWAMILDENGTVIWEENLPEELPCHYSATDIAMFSRWYLDDYPVNIWRRQDGLLVIGLPPGNVLNYHFSFRAQYMGPLLFGLIAVFCINILLMIYLFIHNARRVEKSMVPILNSIEHLSAGNPIHLEEKGELAEINASLNKAGHYLMKKDNTRAEWIRGISHDIRTPLSMILGYASEIEETSSLPESTRKQAGIIRRYGERLKDLISDLNLTTKLEYSMQPLQKQCFDPVELARQVVSDILNDGISGLYELQLLGDNSGKNILIVGDQALLSRMLNNLIRNCIVHNPSGCRIQVSISSNDTICIFTVTDNGHGINEAQLNALNSDKDISSTQKPTEEREHGLGIRIVRQIVKAHQGTIQFTDTVPHGLTVNIFLPMK</sequence>
<dbReference type="PROSITE" id="PS50109">
    <property type="entry name" value="HIS_KIN"/>
    <property type="match status" value="1"/>
</dbReference>
<dbReference type="InterPro" id="IPR050736">
    <property type="entry name" value="Sensor_HK_Regulatory"/>
</dbReference>
<organism evidence="9 10">
    <name type="scientific">Eisenbergiella porci</name>
    <dbReference type="NCBI Taxonomy" id="2652274"/>
    <lineage>
        <taxon>Bacteria</taxon>
        <taxon>Bacillati</taxon>
        <taxon>Bacillota</taxon>
        <taxon>Clostridia</taxon>
        <taxon>Lachnospirales</taxon>
        <taxon>Lachnospiraceae</taxon>
        <taxon>Eisenbergiella</taxon>
    </lineage>
</organism>
<keyword evidence="7" id="KW-0472">Membrane</keyword>
<dbReference type="InterPro" id="IPR036890">
    <property type="entry name" value="HATPase_C_sf"/>
</dbReference>
<evidence type="ECO:0000256" key="4">
    <source>
        <dbReference type="ARBA" id="ARBA00022679"/>
    </source>
</evidence>
<evidence type="ECO:0000256" key="1">
    <source>
        <dbReference type="ARBA" id="ARBA00000085"/>
    </source>
</evidence>
<feature type="domain" description="Histidine kinase" evidence="8">
    <location>
        <begin position="236"/>
        <end position="454"/>
    </location>
</feature>
<evidence type="ECO:0000259" key="8">
    <source>
        <dbReference type="PROSITE" id="PS50109"/>
    </source>
</evidence>
<dbReference type="AlphaFoldDB" id="A0A6N7W7C9"/>
<name>A0A6N7W7C9_9FIRM</name>
<dbReference type="InterPro" id="IPR003661">
    <property type="entry name" value="HisK_dim/P_dom"/>
</dbReference>
<dbReference type="Gene3D" id="3.30.565.10">
    <property type="entry name" value="Histidine kinase-like ATPase, C-terminal domain"/>
    <property type="match status" value="1"/>
</dbReference>
<gene>
    <name evidence="9" type="ORF">FYJ45_23905</name>
</gene>
<dbReference type="CDD" id="cd00075">
    <property type="entry name" value="HATPase"/>
    <property type="match status" value="1"/>
</dbReference>
<keyword evidence="5 9" id="KW-0418">Kinase</keyword>
<keyword evidence="3" id="KW-0597">Phosphoprotein</keyword>
<dbReference type="EC" id="2.7.13.3" evidence="2"/>
<dbReference type="SUPFAM" id="SSF55874">
    <property type="entry name" value="ATPase domain of HSP90 chaperone/DNA topoisomerase II/histidine kinase"/>
    <property type="match status" value="1"/>
</dbReference>
<dbReference type="InterPro" id="IPR003594">
    <property type="entry name" value="HATPase_dom"/>
</dbReference>
<keyword evidence="7" id="KW-1133">Transmembrane helix</keyword>
<dbReference type="SMART" id="SM00388">
    <property type="entry name" value="HisKA"/>
    <property type="match status" value="1"/>
</dbReference>
<accession>A0A6N7W7C9</accession>
<evidence type="ECO:0000256" key="3">
    <source>
        <dbReference type="ARBA" id="ARBA00022553"/>
    </source>
</evidence>
<dbReference type="InterPro" id="IPR036097">
    <property type="entry name" value="HisK_dim/P_sf"/>
</dbReference>
<keyword evidence="4" id="KW-0808">Transferase</keyword>
<keyword evidence="7" id="KW-0812">Transmembrane</keyword>
<keyword evidence="6" id="KW-0902">Two-component regulatory system</keyword>
<feature type="transmembrane region" description="Helical" evidence="7">
    <location>
        <begin position="151"/>
        <end position="175"/>
    </location>
</feature>